<proteinExistence type="predicted"/>
<name>A0A4U6X380_9PEZI</name>
<keyword evidence="3" id="KW-1185">Reference proteome</keyword>
<evidence type="ECO:0000256" key="1">
    <source>
        <dbReference type="SAM" id="SignalP"/>
    </source>
</evidence>
<protein>
    <submittedName>
        <fullName evidence="2">Uncharacterized protein</fullName>
    </submittedName>
</protein>
<dbReference type="AlphaFoldDB" id="A0A4U6X380"/>
<evidence type="ECO:0000313" key="2">
    <source>
        <dbReference type="EMBL" id="TKW49615.1"/>
    </source>
</evidence>
<dbReference type="Proteomes" id="UP000310108">
    <property type="component" value="Unassembled WGS sequence"/>
</dbReference>
<organism evidence="2 3">
    <name type="scientific">Colletotrichum tanaceti</name>
    <dbReference type="NCBI Taxonomy" id="1306861"/>
    <lineage>
        <taxon>Eukaryota</taxon>
        <taxon>Fungi</taxon>
        <taxon>Dikarya</taxon>
        <taxon>Ascomycota</taxon>
        <taxon>Pezizomycotina</taxon>
        <taxon>Sordariomycetes</taxon>
        <taxon>Hypocreomycetidae</taxon>
        <taxon>Glomerellales</taxon>
        <taxon>Glomerellaceae</taxon>
        <taxon>Colletotrichum</taxon>
        <taxon>Colletotrichum destructivum species complex</taxon>
    </lineage>
</organism>
<accession>A0A4U6X380</accession>
<gene>
    <name evidence="2" type="ORF">CTA1_580</name>
</gene>
<keyword evidence="1" id="KW-0732">Signal</keyword>
<comment type="caution">
    <text evidence="2">The sequence shown here is derived from an EMBL/GenBank/DDBJ whole genome shotgun (WGS) entry which is preliminary data.</text>
</comment>
<dbReference type="EMBL" id="PJEX01000508">
    <property type="protein sequence ID" value="TKW49615.1"/>
    <property type="molecule type" value="Genomic_DNA"/>
</dbReference>
<feature type="chain" id="PRO_5020433362" evidence="1">
    <location>
        <begin position="19"/>
        <end position="546"/>
    </location>
</feature>
<reference evidence="2 3" key="1">
    <citation type="journal article" date="2019" name="PLoS ONE">
        <title>Comparative genome analysis indicates high evolutionary potential of pathogenicity genes in Colletotrichum tanaceti.</title>
        <authorList>
            <person name="Lelwala R.V."/>
            <person name="Korhonen P.K."/>
            <person name="Young N.D."/>
            <person name="Scott J.B."/>
            <person name="Ades P.A."/>
            <person name="Gasser R.B."/>
            <person name="Taylor P.W.J."/>
        </authorList>
    </citation>
    <scope>NUCLEOTIDE SEQUENCE [LARGE SCALE GENOMIC DNA]</scope>
    <source>
        <strain evidence="2">BRIP57314</strain>
    </source>
</reference>
<evidence type="ECO:0000313" key="3">
    <source>
        <dbReference type="Proteomes" id="UP000310108"/>
    </source>
</evidence>
<sequence>MVHVWGLLTLGLVASVMASPVVSDAPSALDSRSSGCSGQNDRWKSDPDCGKYNFVFTGLPWNHPAVKASGFTPQQVEAGLRADMKAIVQAGYNIKAVLVGPENGLEDIASELKGVEWTGTGVGFGVRANPSPVVTRRLMDIIQLFRDQVPRAPILFNYSPNSSVWAIQQYFPLPTSLDCSKRPGKDLFMKQNASGRSLGVLIAVVSGFTLVYSADSIPRLLKYEDKAKKAAEWSRTAEKQLWETRGWLGPSSTWAYSNSRQVLNMIQGHLGQHESPEIALNVDAQAFKLDWPSSRNTAFHLEQTYHLLDEEGFTAGLHDMYRRGPSTEPPADARLWYIQFLLVMAFGKALLVPGNPAQTPPGSGLVTRAPELLPDVHGLYQDPVLSVEILCCLALYLQSADHRNSAYTYVTVSSAVLRDMAGLAPQLTAGFEFKLDNSEPASGVAATPNLCYHQVLRGSACSSTGMGSTDNLGLDTQPQPANVLQTNHHQMLSIAGLLDWEPNVAALEDDQQQLVGNWLWTDPMAAPDFLTLAARCCEAANALLTY</sequence>
<feature type="signal peptide" evidence="1">
    <location>
        <begin position="1"/>
        <end position="18"/>
    </location>
</feature>